<dbReference type="GO" id="GO:0008168">
    <property type="term" value="F:methyltransferase activity"/>
    <property type="evidence" value="ECO:0007669"/>
    <property type="project" value="UniProtKB-KW"/>
</dbReference>
<dbReference type="InterPro" id="IPR050469">
    <property type="entry name" value="Diguanylate_Cyclase"/>
</dbReference>
<keyword evidence="5" id="KW-0489">Methyltransferase</keyword>
<dbReference type="PROSITE" id="PS50887">
    <property type="entry name" value="GGDEF"/>
    <property type="match status" value="1"/>
</dbReference>
<evidence type="ECO:0000259" key="3">
    <source>
        <dbReference type="PROSITE" id="PS50887"/>
    </source>
</evidence>
<dbReference type="Pfam" id="PF08668">
    <property type="entry name" value="HDOD"/>
    <property type="match status" value="1"/>
</dbReference>
<dbReference type="GO" id="GO:0052621">
    <property type="term" value="F:diguanylate cyclase activity"/>
    <property type="evidence" value="ECO:0007669"/>
    <property type="project" value="UniProtKB-EC"/>
</dbReference>
<evidence type="ECO:0000313" key="6">
    <source>
        <dbReference type="Proteomes" id="UP001575105"/>
    </source>
</evidence>
<comment type="catalytic activity">
    <reaction evidence="2">
        <text>2 GTP = 3',3'-c-di-GMP + 2 diphosphate</text>
        <dbReference type="Rhea" id="RHEA:24898"/>
        <dbReference type="ChEBI" id="CHEBI:33019"/>
        <dbReference type="ChEBI" id="CHEBI:37565"/>
        <dbReference type="ChEBI" id="CHEBI:58805"/>
        <dbReference type="EC" id="2.7.7.65"/>
    </reaction>
</comment>
<evidence type="ECO:0000313" key="5">
    <source>
        <dbReference type="EMBL" id="MFA9477469.1"/>
    </source>
</evidence>
<dbReference type="SUPFAM" id="SSF109604">
    <property type="entry name" value="HD-domain/PDEase-like"/>
    <property type="match status" value="1"/>
</dbReference>
<dbReference type="SUPFAM" id="SSF55073">
    <property type="entry name" value="Nucleotide cyclase"/>
    <property type="match status" value="1"/>
</dbReference>
<dbReference type="Gene3D" id="1.10.3210.10">
    <property type="entry name" value="Hypothetical protein af1432"/>
    <property type="match status" value="1"/>
</dbReference>
<sequence>MPVNPGPLLSVLRASPSDPDSVVSALGRCPALSARLLSVTNSAAFGVTREIDNVRRAVLHLGANRARSIALAFGLRALHEGIGLDEPWMSQLWIASLRKAAVAELACELIDPSRSENAFCLALIQDLGLPLLVGLDPGHYERVIAAERQGQWCAMERERFGIDHIELSMRLLRSWDAGTELRQAVYRHHEPPQLPDVERKRLSAVLDRRAAMRIPLYLASMMPHFDEDLSPEQQEWLVALHATFLAPTYATPDVFFQAAVDRAEPLHAQHGEAMPRRAQLTRELVEAVTTDTMGMVTQLSRLEVAVGRQREDLDNLRFQAFTDPLTKLLNRRGFMHLAERRLEVAGAQGLSACLMMLDMDNFKPVNDRFGHEAGDRMLRGVAKLLRRSLDRNDLIARIGGDEFVVLLCSLDEAQAREVVERVTSVCLDRRIKVVREPEGEAMVRFSLGAAYADRVSSTLGLEQLLQAADEAMYQRKREGKHGVVFRSLAPIQTTEMIGESCPLDMTAIEPA</sequence>
<feature type="domain" description="GGDEF" evidence="3">
    <location>
        <begin position="350"/>
        <end position="488"/>
    </location>
</feature>
<dbReference type="SMART" id="SM00267">
    <property type="entry name" value="GGDEF"/>
    <property type="match status" value="1"/>
</dbReference>
<dbReference type="Pfam" id="PF00990">
    <property type="entry name" value="GGDEF"/>
    <property type="match status" value="1"/>
</dbReference>
<name>A0ABV4U1I7_9BACT</name>
<dbReference type="EMBL" id="JBGUBD010000002">
    <property type="protein sequence ID" value="MFA9477469.1"/>
    <property type="molecule type" value="Genomic_DNA"/>
</dbReference>
<protein>
    <recommendedName>
        <fullName evidence="1">diguanylate cyclase</fullName>
        <ecNumber evidence="1">2.7.7.65</ecNumber>
    </recommendedName>
</protein>
<dbReference type="CDD" id="cd01949">
    <property type="entry name" value="GGDEF"/>
    <property type="match status" value="1"/>
</dbReference>
<reference evidence="5 6" key="1">
    <citation type="submission" date="2024-08" db="EMBL/GenBank/DDBJ databases">
        <title>Whole-genome sequencing of halo(alkali)philic microorganisms from hypersaline lakes.</title>
        <authorList>
            <person name="Sorokin D.Y."/>
            <person name="Merkel A.Y."/>
            <person name="Messina E."/>
            <person name="Yakimov M."/>
        </authorList>
    </citation>
    <scope>NUCLEOTIDE SEQUENCE [LARGE SCALE GENOMIC DNA]</scope>
    <source>
        <strain evidence="5 6">AB-hyl4</strain>
    </source>
</reference>
<accession>A0ABV4U1I7</accession>
<dbReference type="NCBIfam" id="TIGR00254">
    <property type="entry name" value="GGDEF"/>
    <property type="match status" value="1"/>
</dbReference>
<dbReference type="RefSeq" id="WP_425344392.1">
    <property type="nucleotide sequence ID" value="NZ_JBGUBD010000002.1"/>
</dbReference>
<evidence type="ECO:0000256" key="2">
    <source>
        <dbReference type="ARBA" id="ARBA00034247"/>
    </source>
</evidence>
<dbReference type="EC" id="2.7.7.65" evidence="1"/>
<evidence type="ECO:0000256" key="1">
    <source>
        <dbReference type="ARBA" id="ARBA00012528"/>
    </source>
</evidence>
<dbReference type="Proteomes" id="UP001575105">
    <property type="component" value="Unassembled WGS sequence"/>
</dbReference>
<dbReference type="Gene3D" id="3.30.70.270">
    <property type="match status" value="1"/>
</dbReference>
<organism evidence="5 6">
    <name type="scientific">Natronomicrosphaera hydrolytica</name>
    <dbReference type="NCBI Taxonomy" id="3242702"/>
    <lineage>
        <taxon>Bacteria</taxon>
        <taxon>Pseudomonadati</taxon>
        <taxon>Planctomycetota</taxon>
        <taxon>Phycisphaerae</taxon>
        <taxon>Phycisphaerales</taxon>
        <taxon>Phycisphaeraceae</taxon>
        <taxon>Natronomicrosphaera</taxon>
    </lineage>
</organism>
<feature type="domain" description="HDOD" evidence="4">
    <location>
        <begin position="1"/>
        <end position="191"/>
    </location>
</feature>
<comment type="caution">
    <text evidence="5">The sequence shown here is derived from an EMBL/GenBank/DDBJ whole genome shotgun (WGS) entry which is preliminary data.</text>
</comment>
<dbReference type="InterPro" id="IPR043128">
    <property type="entry name" value="Rev_trsase/Diguanyl_cyclase"/>
</dbReference>
<dbReference type="PROSITE" id="PS51833">
    <property type="entry name" value="HDOD"/>
    <property type="match status" value="1"/>
</dbReference>
<proteinExistence type="predicted"/>
<keyword evidence="5" id="KW-0808">Transferase</keyword>
<dbReference type="InterPro" id="IPR013976">
    <property type="entry name" value="HDOD"/>
</dbReference>
<dbReference type="PANTHER" id="PTHR45138:SF9">
    <property type="entry name" value="DIGUANYLATE CYCLASE DGCM-RELATED"/>
    <property type="match status" value="1"/>
</dbReference>
<dbReference type="InterPro" id="IPR029787">
    <property type="entry name" value="Nucleotide_cyclase"/>
</dbReference>
<gene>
    <name evidence="5" type="ORF">ACERK3_04090</name>
</gene>
<dbReference type="InterPro" id="IPR000160">
    <property type="entry name" value="GGDEF_dom"/>
</dbReference>
<keyword evidence="6" id="KW-1185">Reference proteome</keyword>
<dbReference type="GO" id="GO:0032259">
    <property type="term" value="P:methylation"/>
    <property type="evidence" value="ECO:0007669"/>
    <property type="project" value="UniProtKB-KW"/>
</dbReference>
<dbReference type="PANTHER" id="PTHR45138">
    <property type="entry name" value="REGULATORY COMPONENTS OF SENSORY TRANSDUCTION SYSTEM"/>
    <property type="match status" value="1"/>
</dbReference>
<evidence type="ECO:0000259" key="4">
    <source>
        <dbReference type="PROSITE" id="PS51833"/>
    </source>
</evidence>
<keyword evidence="5" id="KW-0548">Nucleotidyltransferase</keyword>